<reference evidence="1" key="2">
    <citation type="journal article" date="2015" name="Data Brief">
        <title>Shoot transcriptome of the giant reed, Arundo donax.</title>
        <authorList>
            <person name="Barrero R.A."/>
            <person name="Guerrero F.D."/>
            <person name="Moolhuijzen P."/>
            <person name="Goolsby J.A."/>
            <person name="Tidwell J."/>
            <person name="Bellgard S.E."/>
            <person name="Bellgard M.I."/>
        </authorList>
    </citation>
    <scope>NUCLEOTIDE SEQUENCE</scope>
    <source>
        <tissue evidence="1">Shoot tissue taken approximately 20 cm above the soil surface</tissue>
    </source>
</reference>
<sequence>MSSKILTPLNVRTYLHSCASDASPVSPPKFVLTLSWLRRSEDCRRSISGPLPIRTSFPKPCAYLLTRGR</sequence>
<protein>
    <submittedName>
        <fullName evidence="1">Uncharacterized protein</fullName>
    </submittedName>
</protein>
<evidence type="ECO:0000313" key="1">
    <source>
        <dbReference type="EMBL" id="JAE12298.1"/>
    </source>
</evidence>
<accession>A0A0A9FVD5</accession>
<organism evidence="1">
    <name type="scientific">Arundo donax</name>
    <name type="common">Giant reed</name>
    <name type="synonym">Donax arundinaceus</name>
    <dbReference type="NCBI Taxonomy" id="35708"/>
    <lineage>
        <taxon>Eukaryota</taxon>
        <taxon>Viridiplantae</taxon>
        <taxon>Streptophyta</taxon>
        <taxon>Embryophyta</taxon>
        <taxon>Tracheophyta</taxon>
        <taxon>Spermatophyta</taxon>
        <taxon>Magnoliopsida</taxon>
        <taxon>Liliopsida</taxon>
        <taxon>Poales</taxon>
        <taxon>Poaceae</taxon>
        <taxon>PACMAD clade</taxon>
        <taxon>Arundinoideae</taxon>
        <taxon>Arundineae</taxon>
        <taxon>Arundo</taxon>
    </lineage>
</organism>
<name>A0A0A9FVD5_ARUDO</name>
<proteinExistence type="predicted"/>
<dbReference type="AlphaFoldDB" id="A0A0A9FVD5"/>
<reference evidence="1" key="1">
    <citation type="submission" date="2014-09" db="EMBL/GenBank/DDBJ databases">
        <authorList>
            <person name="Magalhaes I.L.F."/>
            <person name="Oliveira U."/>
            <person name="Santos F.R."/>
            <person name="Vidigal T.H.D.A."/>
            <person name="Brescovit A.D."/>
            <person name="Santos A.J."/>
        </authorList>
    </citation>
    <scope>NUCLEOTIDE SEQUENCE</scope>
    <source>
        <tissue evidence="1">Shoot tissue taken approximately 20 cm above the soil surface</tissue>
    </source>
</reference>
<dbReference type="EMBL" id="GBRH01185598">
    <property type="protein sequence ID" value="JAE12298.1"/>
    <property type="molecule type" value="Transcribed_RNA"/>
</dbReference>